<dbReference type="Gene3D" id="3.40.50.12780">
    <property type="entry name" value="N-terminal domain of ligase-like"/>
    <property type="match status" value="1"/>
</dbReference>
<protein>
    <submittedName>
        <fullName evidence="1">Uncharacterized protein</fullName>
    </submittedName>
</protein>
<accession>A0A8T3UTV9</accession>
<name>A0A8T3UTV9_9ARCH</name>
<dbReference type="AlphaFoldDB" id="A0A8T3UTV9"/>
<gene>
    <name evidence="1" type="ORF">IHE50_00745</name>
</gene>
<dbReference type="EMBL" id="JADFAQ010000014">
    <property type="protein sequence ID" value="MBE5727930.1"/>
    <property type="molecule type" value="Genomic_DNA"/>
</dbReference>
<dbReference type="SUPFAM" id="SSF56801">
    <property type="entry name" value="Acetyl-CoA synthetase-like"/>
    <property type="match status" value="1"/>
</dbReference>
<evidence type="ECO:0000313" key="1">
    <source>
        <dbReference type="EMBL" id="MBE5727930.1"/>
    </source>
</evidence>
<sequence length="448" mass="49842">MDELSAHDMIRYAAKNVSFYSKEQYLKAAEEIEKGTKLEDILRSLPLIDGGIFIGDYSDLIPSKKTPITVYFSSGSTGKPKPIPRTYDQDADYATTFVNEILDKLVLGGMDIELNKGPPAPAISGRAMSLISNKSDSIEISQGPGQNMVDILKVIEKLNNSHSKNIVVMGFPSAIFREIYDMKDADRNYLKTAISNSNIYMITGGENLPYQRAKLLYSLFPTNITVDFIGSSEGVAAYRTYTKDELTSDAAVNKPFRFLSYNNLFMINTKINGIEKLLSPAEAVGLEGELVITTKARKGAEYVPLINYNTKDTIKVVGVADNGDILGYYIGRSDGIKRFGVGKLVEEMVVDTIGDLINRFKVGEGYSVMTRESELDKLTFYIDKGQFNGDKEELIKAIKGYLSSKQMEIAYSIDKGMATIDVELLNKDSIPFYKDRGKSKWLIDKREA</sequence>
<evidence type="ECO:0000313" key="2">
    <source>
        <dbReference type="Proteomes" id="UP000763484"/>
    </source>
</evidence>
<dbReference type="InterPro" id="IPR020845">
    <property type="entry name" value="AMP-binding_CS"/>
</dbReference>
<dbReference type="Proteomes" id="UP000763484">
    <property type="component" value="Unassembled WGS sequence"/>
</dbReference>
<reference evidence="1 2" key="1">
    <citation type="submission" date="2020-09" db="EMBL/GenBank/DDBJ databases">
        <title>Genomic characterization of a novel Parvarchaeota family in acid mine drainage sediments.</title>
        <authorList>
            <person name="Luo Z.-H."/>
        </authorList>
    </citation>
    <scope>NUCLEOTIDE SEQUENCE [LARGE SCALE GENOMIC DNA]</scope>
    <source>
        <strain evidence="1">TL1-5_bins.178</strain>
    </source>
</reference>
<comment type="caution">
    <text evidence="1">The sequence shown here is derived from an EMBL/GenBank/DDBJ whole genome shotgun (WGS) entry which is preliminary data.</text>
</comment>
<dbReference type="PROSITE" id="PS00455">
    <property type="entry name" value="AMP_BINDING"/>
    <property type="match status" value="1"/>
</dbReference>
<dbReference type="InterPro" id="IPR042099">
    <property type="entry name" value="ANL_N_sf"/>
</dbReference>
<organism evidence="1 2">
    <name type="scientific">Candidatus Acidifodinimicrobium mancum</name>
    <dbReference type="NCBI Taxonomy" id="2898728"/>
    <lineage>
        <taxon>Archaea</taxon>
        <taxon>Candidatus Parvarchaeota</taxon>
        <taxon>Candidatus Acidifodinimicrobiaceae</taxon>
        <taxon>Candidatus Acidifodinimicrobium</taxon>
    </lineage>
</organism>
<proteinExistence type="predicted"/>